<dbReference type="EMBL" id="JAAATW010000002">
    <property type="protein sequence ID" value="NBE07911.1"/>
    <property type="molecule type" value="Genomic_DNA"/>
</dbReference>
<gene>
    <name evidence="2" type="ORF">GU920_10210</name>
</gene>
<feature type="domain" description="CheW-like" evidence="1">
    <location>
        <begin position="21"/>
        <end position="166"/>
    </location>
</feature>
<protein>
    <submittedName>
        <fullName evidence="2">Chemotaxis protein CheW</fullName>
    </submittedName>
</protein>
<sequence>MTISTNISSAARPEEASMTDSADVVTFNADQALYAVPVSRVQEILDLRPVAAMPNAPAYLLGIIDLRGENIPVVDLRRLLGRPETADTTQSRILVVWLAKGAERAVIGIKTDRVIEVTRLDDAEVKPLTEAELLGWTGSAVAGIGRCRGEVVSLIDLDRLFDRVDLGAQALGAQALADVA</sequence>
<dbReference type="PROSITE" id="PS50851">
    <property type="entry name" value="CHEW"/>
    <property type="match status" value="1"/>
</dbReference>
<proteinExistence type="predicted"/>
<dbReference type="SMART" id="SM00260">
    <property type="entry name" value="CheW"/>
    <property type="match status" value="1"/>
</dbReference>
<evidence type="ECO:0000313" key="2">
    <source>
        <dbReference type="EMBL" id="NBE07911.1"/>
    </source>
</evidence>
<dbReference type="Gene3D" id="2.40.50.180">
    <property type="entry name" value="CheA-289, Domain 4"/>
    <property type="match status" value="1"/>
</dbReference>
<dbReference type="PANTHER" id="PTHR22617:SF23">
    <property type="entry name" value="CHEMOTAXIS PROTEIN CHEW"/>
    <property type="match status" value="1"/>
</dbReference>
<dbReference type="Pfam" id="PF01584">
    <property type="entry name" value="CheW"/>
    <property type="match status" value="1"/>
</dbReference>
<comment type="caution">
    <text evidence="2">The sequence shown here is derived from an EMBL/GenBank/DDBJ whole genome shotgun (WGS) entry which is preliminary data.</text>
</comment>
<keyword evidence="3" id="KW-1185">Reference proteome</keyword>
<evidence type="ECO:0000313" key="3">
    <source>
        <dbReference type="Proteomes" id="UP001517376"/>
    </source>
</evidence>
<dbReference type="PANTHER" id="PTHR22617">
    <property type="entry name" value="CHEMOTAXIS SENSOR HISTIDINE KINASE-RELATED"/>
    <property type="match status" value="1"/>
</dbReference>
<reference evidence="3" key="1">
    <citation type="submission" date="2020-01" db="EMBL/GenBank/DDBJ databases">
        <title>Sphingomonas sp. strain CSW-10.</title>
        <authorList>
            <person name="Chen W.-M."/>
        </authorList>
    </citation>
    <scope>NUCLEOTIDE SEQUENCE [LARGE SCALE GENOMIC DNA]</scope>
    <source>
        <strain evidence="3">CCP-1</strain>
    </source>
</reference>
<dbReference type="Gene3D" id="2.30.30.40">
    <property type="entry name" value="SH3 Domains"/>
    <property type="match status" value="1"/>
</dbReference>
<evidence type="ECO:0000259" key="1">
    <source>
        <dbReference type="PROSITE" id="PS50851"/>
    </source>
</evidence>
<dbReference type="Proteomes" id="UP001517376">
    <property type="component" value="Unassembled WGS sequence"/>
</dbReference>
<accession>A0ABW9Y5V0</accession>
<dbReference type="InterPro" id="IPR002545">
    <property type="entry name" value="CheW-lke_dom"/>
</dbReference>
<dbReference type="InterPro" id="IPR039315">
    <property type="entry name" value="CheW"/>
</dbReference>
<dbReference type="SUPFAM" id="SSF50341">
    <property type="entry name" value="CheW-like"/>
    <property type="match status" value="1"/>
</dbReference>
<name>A0ABW9Y5V0_9RHOB</name>
<organism evidence="2 3">
    <name type="scientific">Paragemmobacter ruber</name>
    <dbReference type="NCBI Taxonomy" id="1985673"/>
    <lineage>
        <taxon>Bacteria</taxon>
        <taxon>Pseudomonadati</taxon>
        <taxon>Pseudomonadota</taxon>
        <taxon>Alphaproteobacteria</taxon>
        <taxon>Rhodobacterales</taxon>
        <taxon>Paracoccaceae</taxon>
        <taxon>Paragemmobacter</taxon>
    </lineage>
</organism>
<dbReference type="InterPro" id="IPR036061">
    <property type="entry name" value="CheW-like_dom_sf"/>
</dbReference>